<gene>
    <name evidence="2" type="ORF">DU002_06940</name>
</gene>
<evidence type="ECO:0008006" key="4">
    <source>
        <dbReference type="Google" id="ProtNLM"/>
    </source>
</evidence>
<feature type="region of interest" description="Disordered" evidence="1">
    <location>
        <begin position="265"/>
        <end position="286"/>
    </location>
</feature>
<comment type="caution">
    <text evidence="2">The sequence shown here is derived from an EMBL/GenBank/DDBJ whole genome shotgun (WGS) entry which is preliminary data.</text>
</comment>
<dbReference type="AlphaFoldDB" id="A0A368NMU0"/>
<proteinExistence type="predicted"/>
<evidence type="ECO:0000313" key="2">
    <source>
        <dbReference type="EMBL" id="RCU51175.1"/>
    </source>
</evidence>
<name>A0A368NMU0_9GAMM</name>
<protein>
    <recommendedName>
        <fullName evidence="4">Transposase</fullName>
    </recommendedName>
</protein>
<dbReference type="EMBL" id="QPID01000003">
    <property type="protein sequence ID" value="RCU51175.1"/>
    <property type="molecule type" value="Genomic_DNA"/>
</dbReference>
<keyword evidence="3" id="KW-1185">Reference proteome</keyword>
<evidence type="ECO:0000313" key="3">
    <source>
        <dbReference type="Proteomes" id="UP000252558"/>
    </source>
</evidence>
<organism evidence="2 3">
    <name type="scientific">Corallincola holothuriorum</name>
    <dbReference type="NCBI Taxonomy" id="2282215"/>
    <lineage>
        <taxon>Bacteria</taxon>
        <taxon>Pseudomonadati</taxon>
        <taxon>Pseudomonadota</taxon>
        <taxon>Gammaproteobacteria</taxon>
        <taxon>Alteromonadales</taxon>
        <taxon>Psychromonadaceae</taxon>
        <taxon>Corallincola</taxon>
    </lineage>
</organism>
<reference evidence="2 3" key="1">
    <citation type="submission" date="2018-07" db="EMBL/GenBank/DDBJ databases">
        <title>Corallincola holothuriorum sp. nov., a new facultative anaerobe isolated from sea cucumber Apostichopus japonicus.</title>
        <authorList>
            <person name="Xia H."/>
        </authorList>
    </citation>
    <scope>NUCLEOTIDE SEQUENCE [LARGE SCALE GENOMIC DNA]</scope>
    <source>
        <strain evidence="2 3">C4</strain>
    </source>
</reference>
<evidence type="ECO:0000256" key="1">
    <source>
        <dbReference type="SAM" id="MobiDB-lite"/>
    </source>
</evidence>
<dbReference type="Proteomes" id="UP000252558">
    <property type="component" value="Unassembled WGS sequence"/>
</dbReference>
<accession>A0A368NMU0</accession>
<sequence length="476" mass="54091">MLVLNSHYDNKVRTTPHQRDNIEIKVSGDYQKIPSDKRISIVLQAGNIKAAIPCLELARTLFLHNVHLTRTALRPNGLRGMANVDRSGKETIIKFHKMSDYPLTNLSSHSACQHLRWLLLNPDAKKSFNSIYQCLRQGEQRNWLFNFTPPPLKDWRFSFAGQYDSADPTLFHVEEIKRVYTPYFSYDKKVSIFHPNKKELIPIEPTNGRRPEVNRSDPDPLLDFKATPALNRKHDVVSEDGFRFVCGTNNDVKVLPGADQTRVIPNINMDKTPTPDTSGVGHGTAAGSAQELDWAINRADDEDNPLEEPEEAAPTDNFQIFERVIKRLMALDDYTHISTQCLSMPIPNNGSQIYKNKATHLPRTYHCAYFSYQDLPLVIIEVDISDLNDKHKLGSRLFGFSESGKKGLMQVMKACAEKGVHWDAVVNKSHCSIVVEIKHPFRTKKVDGKTVCRTNSEYEDAWVEALRRAVENASPR</sequence>
<dbReference type="OrthoDB" id="5899304at2"/>